<accession>A0A0S1XAD1</accession>
<proteinExistence type="predicted"/>
<dbReference type="InterPro" id="IPR036388">
    <property type="entry name" value="WH-like_DNA-bd_sf"/>
</dbReference>
<dbReference type="InterPro" id="IPR048907">
    <property type="entry name" value="WHD_MCM_arc"/>
</dbReference>
<name>A0A0S1XAD1_THEBA</name>
<dbReference type="AlphaFoldDB" id="A0A0S1XAD1"/>
<dbReference type="Gene3D" id="1.10.10.10">
    <property type="entry name" value="Winged helix-like DNA-binding domain superfamily/Winged helix DNA-binding domain"/>
    <property type="match status" value="1"/>
</dbReference>
<dbReference type="InterPro" id="IPR027417">
    <property type="entry name" value="P-loop_NTPase"/>
</dbReference>
<organism evidence="3 4">
    <name type="scientific">Thermococcus barophilus</name>
    <dbReference type="NCBI Taxonomy" id="55802"/>
    <lineage>
        <taxon>Archaea</taxon>
        <taxon>Methanobacteriati</taxon>
        <taxon>Methanobacteriota</taxon>
        <taxon>Thermococci</taxon>
        <taxon>Thermococcales</taxon>
        <taxon>Thermococcaceae</taxon>
        <taxon>Thermococcus</taxon>
    </lineage>
</organism>
<dbReference type="GeneID" id="10040961"/>
<evidence type="ECO:0000313" key="4">
    <source>
        <dbReference type="Proteomes" id="UP000066042"/>
    </source>
</evidence>
<sequence>MLFDPRPKMDRKELFDREEEIESLKKLADKPLVLLLGIRRIGKSSILRVALNELGNGIYIDARKLYFDSGGWITNDVLIRTFEKSLNSLKGEFKEKIIDALKYIRGVKLFGVDVRFKREVLLSEVLEALNDVGVVIGIDEAQYLRFYGSKGGKEFLALLAYSYDNLRNVHFILTGSEVGLLHDFIGIDNYESPLYGRVCEELTIVPFSRELSKEFLRQGFEEVSIQISEDDIEKAVEILDGIPGWLVDFGNEYIKIKSLEKALEGVMKRAEDFLKGELKELEKRSLRYVLILKAIARGYDRWELIKDYLERNSKRVPNSRLAELLRNLEKMSWITPELKDGRKKYKIIDPVVERVLRR</sequence>
<dbReference type="Pfam" id="PF21100">
    <property type="entry name" value="WHD_MCM"/>
    <property type="match status" value="1"/>
</dbReference>
<dbReference type="Proteomes" id="UP000066042">
    <property type="component" value="Chromosome"/>
</dbReference>
<dbReference type="Pfam" id="PF01637">
    <property type="entry name" value="ATPase_2"/>
    <property type="match status" value="1"/>
</dbReference>
<dbReference type="PANTHER" id="PTHR34301:SF8">
    <property type="entry name" value="ATPASE DOMAIN-CONTAINING PROTEIN"/>
    <property type="match status" value="1"/>
</dbReference>
<feature type="domain" description="ATPase" evidence="1">
    <location>
        <begin position="14"/>
        <end position="248"/>
    </location>
</feature>
<dbReference type="InterPro" id="IPR036390">
    <property type="entry name" value="WH_DNA-bd_sf"/>
</dbReference>
<dbReference type="SUPFAM" id="SSF52540">
    <property type="entry name" value="P-loop containing nucleoside triphosphate hydrolases"/>
    <property type="match status" value="1"/>
</dbReference>
<dbReference type="Gene3D" id="1.10.8.60">
    <property type="match status" value="1"/>
</dbReference>
<dbReference type="Gene3D" id="3.40.50.300">
    <property type="entry name" value="P-loop containing nucleotide triphosphate hydrolases"/>
    <property type="match status" value="1"/>
</dbReference>
<dbReference type="GO" id="GO:0005524">
    <property type="term" value="F:ATP binding"/>
    <property type="evidence" value="ECO:0007669"/>
    <property type="project" value="InterPro"/>
</dbReference>
<dbReference type="STRING" id="55802.TBCH5v1_0767"/>
<dbReference type="OMA" id="REFEWRT"/>
<evidence type="ECO:0000313" key="3">
    <source>
        <dbReference type="EMBL" id="ALM74722.1"/>
    </source>
</evidence>
<dbReference type="GeneID" id="26136043"/>
<dbReference type="PANTHER" id="PTHR34301">
    <property type="entry name" value="DNA-BINDING PROTEIN-RELATED"/>
    <property type="match status" value="1"/>
</dbReference>
<feature type="domain" description="MCM C-terminal" evidence="2">
    <location>
        <begin position="282"/>
        <end position="348"/>
    </location>
</feature>
<evidence type="ECO:0000259" key="1">
    <source>
        <dbReference type="Pfam" id="PF01637"/>
    </source>
</evidence>
<dbReference type="PATRIC" id="fig|55802.8.peg.762"/>
<evidence type="ECO:0000259" key="2">
    <source>
        <dbReference type="Pfam" id="PF21100"/>
    </source>
</evidence>
<reference evidence="3 4" key="1">
    <citation type="journal article" date="2016" name="Genome Announc.">
        <title>Complete genome sequence of the hyperthermophilic and piezophilic archaeon Thermococcus barophilus Ch5, capable of growth at the expense of hydrogenogenesis from carbon monoxide and formate.</title>
        <authorList>
            <person name="Oger P."/>
            <person name="Sokolova T.G."/>
            <person name="Kozhevnikova D.A."/>
            <person name="Taranov E.A."/>
            <person name="Vannier P."/>
            <person name="Lee H.S."/>
            <person name="Kwon K.K."/>
            <person name="Kang S.G."/>
            <person name="Lee J.H."/>
            <person name="Bonch-Osmolovskaya E.A."/>
            <person name="Lebedinsky A.V."/>
        </authorList>
    </citation>
    <scope>NUCLEOTIDE SEQUENCE [LARGE SCALE GENOMIC DNA]</scope>
    <source>
        <strain evidence="4">Ch5</strain>
    </source>
</reference>
<dbReference type="EMBL" id="CP013050">
    <property type="protein sequence ID" value="ALM74722.1"/>
    <property type="molecule type" value="Genomic_DNA"/>
</dbReference>
<protein>
    <submittedName>
        <fullName evidence="3">Uncharacterized protein</fullName>
    </submittedName>
</protein>
<dbReference type="SUPFAM" id="SSF46785">
    <property type="entry name" value="Winged helix' DNA-binding domain"/>
    <property type="match status" value="1"/>
</dbReference>
<gene>
    <name evidence="3" type="ORF">TBCH5v1_0767</name>
</gene>
<dbReference type="InterPro" id="IPR011579">
    <property type="entry name" value="ATPase_dom"/>
</dbReference>
<dbReference type="RefSeq" id="WP_013466918.1">
    <property type="nucleotide sequence ID" value="NZ_CP013050.1"/>
</dbReference>